<keyword evidence="4 5" id="KW-0472">Membrane</keyword>
<evidence type="ECO:0008006" key="8">
    <source>
        <dbReference type="Google" id="ProtNLM"/>
    </source>
</evidence>
<feature type="transmembrane region" description="Helical" evidence="5">
    <location>
        <begin position="246"/>
        <end position="266"/>
    </location>
</feature>
<dbReference type="Gene3D" id="1.20.1070.10">
    <property type="entry name" value="Rhodopsin 7-helix transmembrane proteins"/>
    <property type="match status" value="1"/>
</dbReference>
<reference evidence="6" key="1">
    <citation type="submission" date="2023-03" db="EMBL/GenBank/DDBJ databases">
        <title>Massive genome expansion in bonnet fungi (Mycena s.s.) driven by repeated elements and novel gene families across ecological guilds.</title>
        <authorList>
            <consortium name="Lawrence Berkeley National Laboratory"/>
            <person name="Harder C.B."/>
            <person name="Miyauchi S."/>
            <person name="Viragh M."/>
            <person name="Kuo A."/>
            <person name="Thoen E."/>
            <person name="Andreopoulos B."/>
            <person name="Lu D."/>
            <person name="Skrede I."/>
            <person name="Drula E."/>
            <person name="Henrissat B."/>
            <person name="Morin E."/>
            <person name="Kohler A."/>
            <person name="Barry K."/>
            <person name="LaButti K."/>
            <person name="Morin E."/>
            <person name="Salamov A."/>
            <person name="Lipzen A."/>
            <person name="Mereny Z."/>
            <person name="Hegedus B."/>
            <person name="Baldrian P."/>
            <person name="Stursova M."/>
            <person name="Weitz H."/>
            <person name="Taylor A."/>
            <person name="Grigoriev I.V."/>
            <person name="Nagy L.G."/>
            <person name="Martin F."/>
            <person name="Kauserud H."/>
        </authorList>
    </citation>
    <scope>NUCLEOTIDE SEQUENCE</scope>
    <source>
        <strain evidence="6">CBHHK188m</strain>
    </source>
</reference>
<keyword evidence="3 5" id="KW-1133">Transmembrane helix</keyword>
<keyword evidence="7" id="KW-1185">Reference proteome</keyword>
<keyword evidence="2 5" id="KW-0812">Transmembrane</keyword>
<dbReference type="PANTHER" id="PTHR23112">
    <property type="entry name" value="G PROTEIN-COUPLED RECEPTOR 157-RELATED"/>
    <property type="match status" value="1"/>
</dbReference>
<dbReference type="SUPFAM" id="SSF81321">
    <property type="entry name" value="Family A G protein-coupled receptor-like"/>
    <property type="match status" value="1"/>
</dbReference>
<evidence type="ECO:0000256" key="3">
    <source>
        <dbReference type="ARBA" id="ARBA00022989"/>
    </source>
</evidence>
<gene>
    <name evidence="6" type="ORF">DFH07DRAFT_294704</name>
</gene>
<dbReference type="GO" id="GO:0007189">
    <property type="term" value="P:adenylate cyclase-activating G protein-coupled receptor signaling pathway"/>
    <property type="evidence" value="ECO:0007669"/>
    <property type="project" value="TreeGrafter"/>
</dbReference>
<protein>
    <recommendedName>
        <fullName evidence="8">Glucose receptor Git3 N-terminal domain-containing protein</fullName>
    </recommendedName>
</protein>
<evidence type="ECO:0000256" key="4">
    <source>
        <dbReference type="ARBA" id="ARBA00023136"/>
    </source>
</evidence>
<proteinExistence type="predicted"/>
<accession>A0AAD7MKZ0</accession>
<dbReference type="Proteomes" id="UP001215280">
    <property type="component" value="Unassembled WGS sequence"/>
</dbReference>
<sequence>MAVSPPFTIYSETDRTTVIFLVVAGLISLVALLVLLAAMFFLSKSKKYTHTHFQAYIVCLLLANAMQAWGNTMSFKWVQQAGVVDGPFCAAQGGLIQGGNIGSALWSLILSLHLFNLLFLRYKTSRMISWWIIAFVWSFIFTIVFLGPVGIQTVARGPYFGIERLSCWITDNYRMEQIFLEYLIEYMALFLNVLLHTATLMRVRGNLLRVDGKWRLRFVPLGDSWQLALGRDFTDSTMLRLAQHMVLYPLVYAATIFPVSFVRLAQFRGADIPAWAEVVTVSIFNLNGFLNVLLFFGARRFFPEPGSIPEFTVSRKDVDAVVAQHGVTPFTLQRPASEASSVLDISQVQADPVSLPPPAVVHEVPERVSSRRRFSMASINSVTPLNIF</sequence>
<evidence type="ECO:0000256" key="1">
    <source>
        <dbReference type="ARBA" id="ARBA00004141"/>
    </source>
</evidence>
<evidence type="ECO:0000313" key="7">
    <source>
        <dbReference type="Proteomes" id="UP001215280"/>
    </source>
</evidence>
<dbReference type="AlphaFoldDB" id="A0AAD7MKZ0"/>
<dbReference type="GO" id="GO:0005886">
    <property type="term" value="C:plasma membrane"/>
    <property type="evidence" value="ECO:0007669"/>
    <property type="project" value="TreeGrafter"/>
</dbReference>
<evidence type="ECO:0000256" key="5">
    <source>
        <dbReference type="SAM" id="Phobius"/>
    </source>
</evidence>
<dbReference type="EMBL" id="JARJLG010000263">
    <property type="protein sequence ID" value="KAJ7721955.1"/>
    <property type="molecule type" value="Genomic_DNA"/>
</dbReference>
<feature type="transmembrane region" description="Helical" evidence="5">
    <location>
        <begin position="53"/>
        <end position="70"/>
    </location>
</feature>
<organism evidence="6 7">
    <name type="scientific">Mycena maculata</name>
    <dbReference type="NCBI Taxonomy" id="230809"/>
    <lineage>
        <taxon>Eukaryota</taxon>
        <taxon>Fungi</taxon>
        <taxon>Dikarya</taxon>
        <taxon>Basidiomycota</taxon>
        <taxon>Agaricomycotina</taxon>
        <taxon>Agaricomycetes</taxon>
        <taxon>Agaricomycetidae</taxon>
        <taxon>Agaricales</taxon>
        <taxon>Marasmiineae</taxon>
        <taxon>Mycenaceae</taxon>
        <taxon>Mycena</taxon>
    </lineage>
</organism>
<comment type="subcellular location">
    <subcellularLocation>
        <location evidence="1">Membrane</location>
        <topology evidence="1">Multi-pass membrane protein</topology>
    </subcellularLocation>
</comment>
<feature type="transmembrane region" description="Helical" evidence="5">
    <location>
        <begin position="129"/>
        <end position="151"/>
    </location>
</feature>
<feature type="transmembrane region" description="Helical" evidence="5">
    <location>
        <begin position="104"/>
        <end position="122"/>
    </location>
</feature>
<feature type="transmembrane region" description="Helical" evidence="5">
    <location>
        <begin position="18"/>
        <end position="41"/>
    </location>
</feature>
<dbReference type="GO" id="GO:0004930">
    <property type="term" value="F:G protein-coupled receptor activity"/>
    <property type="evidence" value="ECO:0007669"/>
    <property type="project" value="TreeGrafter"/>
</dbReference>
<dbReference type="PANTHER" id="PTHR23112:SF37">
    <property type="entry name" value="G PROTEIN-COUPLED RECEPTOR GPR1"/>
    <property type="match status" value="1"/>
</dbReference>
<feature type="transmembrane region" description="Helical" evidence="5">
    <location>
        <begin position="183"/>
        <end position="203"/>
    </location>
</feature>
<comment type="caution">
    <text evidence="6">The sequence shown here is derived from an EMBL/GenBank/DDBJ whole genome shotgun (WGS) entry which is preliminary data.</text>
</comment>
<name>A0AAD7MKZ0_9AGAR</name>
<evidence type="ECO:0000313" key="6">
    <source>
        <dbReference type="EMBL" id="KAJ7721955.1"/>
    </source>
</evidence>
<evidence type="ECO:0000256" key="2">
    <source>
        <dbReference type="ARBA" id="ARBA00022692"/>
    </source>
</evidence>
<feature type="transmembrane region" description="Helical" evidence="5">
    <location>
        <begin position="272"/>
        <end position="296"/>
    </location>
</feature>